<comment type="caution">
    <text evidence="1">The sequence shown here is derived from an EMBL/GenBank/DDBJ whole genome shotgun (WGS) entry which is preliminary data.</text>
</comment>
<reference evidence="1" key="1">
    <citation type="submission" date="2023-03" db="EMBL/GenBank/DDBJ databases">
        <title>Chromosome-scale reference genome and RAD-based genetic map of yellow starthistle (Centaurea solstitialis) reveal putative structural variation and QTLs associated with invader traits.</title>
        <authorList>
            <person name="Reatini B."/>
            <person name="Cang F.A."/>
            <person name="Jiang Q."/>
            <person name="Mckibben M.T.W."/>
            <person name="Barker M.S."/>
            <person name="Rieseberg L.H."/>
            <person name="Dlugosch K.M."/>
        </authorList>
    </citation>
    <scope>NUCLEOTIDE SEQUENCE</scope>
    <source>
        <strain evidence="1">CAN-66</strain>
        <tissue evidence="1">Leaf</tissue>
    </source>
</reference>
<organism evidence="1 2">
    <name type="scientific">Centaurea solstitialis</name>
    <name type="common">yellow star-thistle</name>
    <dbReference type="NCBI Taxonomy" id="347529"/>
    <lineage>
        <taxon>Eukaryota</taxon>
        <taxon>Viridiplantae</taxon>
        <taxon>Streptophyta</taxon>
        <taxon>Embryophyta</taxon>
        <taxon>Tracheophyta</taxon>
        <taxon>Spermatophyta</taxon>
        <taxon>Magnoliopsida</taxon>
        <taxon>eudicotyledons</taxon>
        <taxon>Gunneridae</taxon>
        <taxon>Pentapetalae</taxon>
        <taxon>asterids</taxon>
        <taxon>campanulids</taxon>
        <taxon>Asterales</taxon>
        <taxon>Asteraceae</taxon>
        <taxon>Carduoideae</taxon>
        <taxon>Cardueae</taxon>
        <taxon>Centaureinae</taxon>
        <taxon>Centaurea</taxon>
    </lineage>
</organism>
<name>A0AA38U2V4_9ASTR</name>
<protein>
    <submittedName>
        <fullName evidence="1">Uncharacterized protein</fullName>
    </submittedName>
</protein>
<proteinExistence type="predicted"/>
<gene>
    <name evidence="1" type="ORF">OSB04_003704</name>
</gene>
<dbReference type="EMBL" id="JARYMX010000001">
    <property type="protein sequence ID" value="KAJ9567738.1"/>
    <property type="molecule type" value="Genomic_DNA"/>
</dbReference>
<keyword evidence="2" id="KW-1185">Reference proteome</keyword>
<dbReference type="Proteomes" id="UP001172457">
    <property type="component" value="Chromosome 1"/>
</dbReference>
<dbReference type="AlphaFoldDB" id="A0AA38U2V4"/>
<accession>A0AA38U2V4</accession>
<sequence>MVLVFSFVKGPTFVKELQGGACVRAKFRLYLSWNFCIVGTYHVFH</sequence>
<evidence type="ECO:0000313" key="1">
    <source>
        <dbReference type="EMBL" id="KAJ9567738.1"/>
    </source>
</evidence>
<evidence type="ECO:0000313" key="2">
    <source>
        <dbReference type="Proteomes" id="UP001172457"/>
    </source>
</evidence>